<proteinExistence type="predicted"/>
<dbReference type="RefSeq" id="XP_020045680.1">
    <property type="nucleotide sequence ID" value="XM_020195145.1"/>
</dbReference>
<keyword evidence="2" id="KW-0507">mRNA processing</keyword>
<dbReference type="STRING" id="1344418.A0A1D2VCZ1"/>
<protein>
    <submittedName>
        <fullName evidence="6">Uncharacterized protein</fullName>
    </submittedName>
</protein>
<evidence type="ECO:0000256" key="4">
    <source>
        <dbReference type="ARBA" id="ARBA00023187"/>
    </source>
</evidence>
<dbReference type="AlphaFoldDB" id="A0A1D2VCZ1"/>
<dbReference type="Pfam" id="PF05700">
    <property type="entry name" value="BCAS2"/>
    <property type="match status" value="1"/>
</dbReference>
<dbReference type="EMBL" id="KV454486">
    <property type="protein sequence ID" value="ODV59373.1"/>
    <property type="molecule type" value="Genomic_DNA"/>
</dbReference>
<reference evidence="7" key="1">
    <citation type="submission" date="2016-05" db="EMBL/GenBank/DDBJ databases">
        <title>Comparative genomics of biotechnologically important yeasts.</title>
        <authorList>
            <consortium name="DOE Joint Genome Institute"/>
            <person name="Riley R."/>
            <person name="Haridas S."/>
            <person name="Wolfe K.H."/>
            <person name="Lopes M.R."/>
            <person name="Hittinger C.T."/>
            <person name="Goker M."/>
            <person name="Salamov A."/>
            <person name="Wisecaver J."/>
            <person name="Long T.M."/>
            <person name="Aerts A.L."/>
            <person name="Barry K."/>
            <person name="Choi C."/>
            <person name="Clum A."/>
            <person name="Coughlan A.Y."/>
            <person name="Deshpande S."/>
            <person name="Douglass A.P."/>
            <person name="Hanson S.J."/>
            <person name="Klenk H.-P."/>
            <person name="Labutti K."/>
            <person name="Lapidus A."/>
            <person name="Lindquist E."/>
            <person name="Lipzen A."/>
            <person name="Meier-Kolthoff J.P."/>
            <person name="Ohm R.A."/>
            <person name="Otillar R.P."/>
            <person name="Pangilinan J."/>
            <person name="Peng Y."/>
            <person name="Rokas A."/>
            <person name="Rosa C.A."/>
            <person name="Scheuner C."/>
            <person name="Sibirny A.A."/>
            <person name="Slot J.C."/>
            <person name="Stielow J.B."/>
            <person name="Sun H."/>
            <person name="Kurtzman C.P."/>
            <person name="Blackwell M."/>
            <person name="Grigoriev I.V."/>
            <person name="Jeffries T.W."/>
        </authorList>
    </citation>
    <scope>NUCLEOTIDE SEQUENCE [LARGE SCALE GENOMIC DNA]</scope>
    <source>
        <strain evidence="7">DSM 1968</strain>
    </source>
</reference>
<dbReference type="GO" id="GO:0006397">
    <property type="term" value="P:mRNA processing"/>
    <property type="evidence" value="ECO:0007669"/>
    <property type="project" value="UniProtKB-KW"/>
</dbReference>
<evidence type="ECO:0000256" key="1">
    <source>
        <dbReference type="ARBA" id="ARBA00004123"/>
    </source>
</evidence>
<evidence type="ECO:0000256" key="2">
    <source>
        <dbReference type="ARBA" id="ARBA00022664"/>
    </source>
</evidence>
<evidence type="ECO:0000313" key="7">
    <source>
        <dbReference type="Proteomes" id="UP000095038"/>
    </source>
</evidence>
<accession>A0A1D2VCZ1</accession>
<dbReference type="GeneID" id="30968781"/>
<evidence type="ECO:0000256" key="5">
    <source>
        <dbReference type="ARBA" id="ARBA00023242"/>
    </source>
</evidence>
<dbReference type="Proteomes" id="UP000095038">
    <property type="component" value="Unassembled WGS sequence"/>
</dbReference>
<sequence>MNYIRHQPLDLLSYIDEDISGSEKINIQSIIDKELLTIKVKKYHPKLESILEEPFHYNNQTTHNNTNTNTNTNTNANAAINSTILNDIKRLESKYHDKIYNGDTNFDNIDIPLESGIDLNRYQVFFDESSGNVDFTKLYTSLAYSINRLDALKVSLSFINHEKKFWDSNNNYNQYLINNNLNHQISKKRKSIDSINSERKRIQLEKKPVFDYLQNKFNDDINHKINNICIKNNYINPNKKLTNNA</sequence>
<keyword evidence="4" id="KW-0508">mRNA splicing</keyword>
<keyword evidence="3" id="KW-0747">Spliceosome</keyword>
<keyword evidence="5" id="KW-0539">Nucleus</keyword>
<dbReference type="InterPro" id="IPR008409">
    <property type="entry name" value="SPF27"/>
</dbReference>
<evidence type="ECO:0000313" key="6">
    <source>
        <dbReference type="EMBL" id="ODV59373.1"/>
    </source>
</evidence>
<dbReference type="OrthoDB" id="205794at2759"/>
<dbReference type="GO" id="GO:0005681">
    <property type="term" value="C:spliceosomal complex"/>
    <property type="evidence" value="ECO:0007669"/>
    <property type="project" value="UniProtKB-KW"/>
</dbReference>
<evidence type="ECO:0000256" key="3">
    <source>
        <dbReference type="ARBA" id="ARBA00022728"/>
    </source>
</evidence>
<gene>
    <name evidence="6" type="ORF">ASCRUDRAFT_9435</name>
</gene>
<dbReference type="InParanoid" id="A0A1D2VCZ1"/>
<comment type="subcellular location">
    <subcellularLocation>
        <location evidence="1">Nucleus</location>
    </subcellularLocation>
</comment>
<dbReference type="GO" id="GO:0008380">
    <property type="term" value="P:RNA splicing"/>
    <property type="evidence" value="ECO:0007669"/>
    <property type="project" value="UniProtKB-KW"/>
</dbReference>
<keyword evidence="7" id="KW-1185">Reference proteome</keyword>
<name>A0A1D2VCZ1_9ASCO</name>
<organism evidence="6 7">
    <name type="scientific">Ascoidea rubescens DSM 1968</name>
    <dbReference type="NCBI Taxonomy" id="1344418"/>
    <lineage>
        <taxon>Eukaryota</taxon>
        <taxon>Fungi</taxon>
        <taxon>Dikarya</taxon>
        <taxon>Ascomycota</taxon>
        <taxon>Saccharomycotina</taxon>
        <taxon>Saccharomycetes</taxon>
        <taxon>Ascoideaceae</taxon>
        <taxon>Ascoidea</taxon>
    </lineage>
</organism>